<organism evidence="1 2">
    <name type="scientific">Astrephomene gubernaculifera</name>
    <dbReference type="NCBI Taxonomy" id="47775"/>
    <lineage>
        <taxon>Eukaryota</taxon>
        <taxon>Viridiplantae</taxon>
        <taxon>Chlorophyta</taxon>
        <taxon>core chlorophytes</taxon>
        <taxon>Chlorophyceae</taxon>
        <taxon>CS clade</taxon>
        <taxon>Chlamydomonadales</taxon>
        <taxon>Astrephomenaceae</taxon>
        <taxon>Astrephomene</taxon>
    </lineage>
</organism>
<dbReference type="EMBL" id="BMAR01000004">
    <property type="protein sequence ID" value="GFR42889.1"/>
    <property type="molecule type" value="Genomic_DNA"/>
</dbReference>
<gene>
    <name evidence="1" type="ORF">Agub_g3881</name>
</gene>
<proteinExistence type="predicted"/>
<evidence type="ECO:0000313" key="2">
    <source>
        <dbReference type="Proteomes" id="UP001054857"/>
    </source>
</evidence>
<sequence length="172" mass="18938">ARQGEGFSSLCCMLGGSLMQGCLSVRWYFSGGLLAPEFDHFLDQFVFKGKQRPDLTVATVVTTDLLINRSPTCSTGSCMPGSSGPWDVADLAATLMEKFGGPGSCLFHPKLLAKTHGSVSMQQQQQPRPKLLLLPEVPKLSDKLGPRDVLYREHEMEDFNKMSCPWIQGKPF</sequence>
<reference evidence="1 2" key="1">
    <citation type="journal article" date="2021" name="Sci. Rep.">
        <title>Genome sequencing of the multicellular alga Astrephomene provides insights into convergent evolution of germ-soma differentiation.</title>
        <authorList>
            <person name="Yamashita S."/>
            <person name="Yamamoto K."/>
            <person name="Matsuzaki R."/>
            <person name="Suzuki S."/>
            <person name="Yamaguchi H."/>
            <person name="Hirooka S."/>
            <person name="Minakuchi Y."/>
            <person name="Miyagishima S."/>
            <person name="Kawachi M."/>
            <person name="Toyoda A."/>
            <person name="Nozaki H."/>
        </authorList>
    </citation>
    <scope>NUCLEOTIDE SEQUENCE [LARGE SCALE GENOMIC DNA]</scope>
    <source>
        <strain evidence="1 2">NIES-4017</strain>
    </source>
</reference>
<comment type="caution">
    <text evidence="1">The sequence shown here is derived from an EMBL/GenBank/DDBJ whole genome shotgun (WGS) entry which is preliminary data.</text>
</comment>
<feature type="non-terminal residue" evidence="1">
    <location>
        <position position="1"/>
    </location>
</feature>
<protein>
    <submittedName>
        <fullName evidence="1">Uncharacterized protein</fullName>
    </submittedName>
</protein>
<keyword evidence="2" id="KW-1185">Reference proteome</keyword>
<accession>A0AAD3HIT1</accession>
<evidence type="ECO:0000313" key="1">
    <source>
        <dbReference type="EMBL" id="GFR42889.1"/>
    </source>
</evidence>
<name>A0AAD3HIT1_9CHLO</name>
<dbReference type="AlphaFoldDB" id="A0AAD3HIT1"/>
<dbReference type="Proteomes" id="UP001054857">
    <property type="component" value="Unassembled WGS sequence"/>
</dbReference>